<keyword evidence="2" id="KW-0442">Lipid degradation</keyword>
<dbReference type="Proteomes" id="UP000001916">
    <property type="component" value="Plasmid pMESIL01"/>
</dbReference>
<dbReference type="AlphaFoldDB" id="D7BIZ8"/>
<dbReference type="GO" id="GO:0016042">
    <property type="term" value="P:lipid catabolic process"/>
    <property type="evidence" value="ECO:0007669"/>
    <property type="project" value="UniProtKB-KW"/>
</dbReference>
<dbReference type="RefSeq" id="WP_013159671.1">
    <property type="nucleotide sequence ID" value="NC_014213.1"/>
</dbReference>
<dbReference type="HOGENOM" id="CLU_627961_0_0_0"/>
<dbReference type="Gene3D" id="3.40.50.1820">
    <property type="entry name" value="alpha/beta hydrolase"/>
    <property type="match status" value="1"/>
</dbReference>
<dbReference type="PIRSF" id="PIRSF031982">
    <property type="entry name" value="UCP031982_abhydr"/>
    <property type="match status" value="1"/>
</dbReference>
<geneLocation type="plasmid" evidence="5 6">
    <name>pMESIL01</name>
</geneLocation>
<dbReference type="EMBL" id="CP002043">
    <property type="protein sequence ID" value="ADH65154.1"/>
    <property type="molecule type" value="Genomic_DNA"/>
</dbReference>
<evidence type="ECO:0000313" key="5">
    <source>
        <dbReference type="EMBL" id="ADH65154.1"/>
    </source>
</evidence>
<evidence type="ECO:0000256" key="3">
    <source>
        <dbReference type="ARBA" id="ARBA00023098"/>
    </source>
</evidence>
<dbReference type="InterPro" id="IPR016986">
    <property type="entry name" value="UCP031982_abhydr"/>
</dbReference>
<dbReference type="InterPro" id="IPR029058">
    <property type="entry name" value="AB_hydrolase_fold"/>
</dbReference>
<name>D7BIZ8_ALLS1</name>
<evidence type="ECO:0000256" key="1">
    <source>
        <dbReference type="ARBA" id="ARBA00022801"/>
    </source>
</evidence>
<keyword evidence="6" id="KW-1185">Reference proteome</keyword>
<feature type="chain" id="PRO_5003093039" description="Dienelactone hydrolase" evidence="4">
    <location>
        <begin position="22"/>
        <end position="382"/>
    </location>
</feature>
<evidence type="ECO:0000256" key="4">
    <source>
        <dbReference type="SAM" id="SignalP"/>
    </source>
</evidence>
<protein>
    <recommendedName>
        <fullName evidence="7">Dienelactone hydrolase</fullName>
    </recommendedName>
</protein>
<keyword evidence="4" id="KW-0732">Signal</keyword>
<dbReference type="PANTHER" id="PTHR10272:SF0">
    <property type="entry name" value="PLATELET-ACTIVATING FACTOR ACETYLHYDROLASE"/>
    <property type="match status" value="1"/>
</dbReference>
<gene>
    <name evidence="5" type="ORF">Mesil_3340</name>
</gene>
<reference evidence="5 6" key="1">
    <citation type="journal article" date="2010" name="Stand. Genomic Sci.">
        <title>Complete genome sequence of Meiothermus silvanus type strain (VI-R2).</title>
        <authorList>
            <person name="Sikorski J."/>
            <person name="Tindall B.J."/>
            <person name="Lowry S."/>
            <person name="Lucas S."/>
            <person name="Nolan M."/>
            <person name="Copeland A."/>
            <person name="Glavina Del Rio T."/>
            <person name="Tice H."/>
            <person name="Cheng J.F."/>
            <person name="Han C."/>
            <person name="Pitluck S."/>
            <person name="Liolios K."/>
            <person name="Ivanova N."/>
            <person name="Mavromatis K."/>
            <person name="Mikhailova N."/>
            <person name="Pati A."/>
            <person name="Goodwin L."/>
            <person name="Chen A."/>
            <person name="Palaniappan K."/>
            <person name="Land M."/>
            <person name="Hauser L."/>
            <person name="Chang Y.J."/>
            <person name="Jeffries C.D."/>
            <person name="Rohde M."/>
            <person name="Goker M."/>
            <person name="Woyke T."/>
            <person name="Bristow J."/>
            <person name="Eisen J.A."/>
            <person name="Markowitz V."/>
            <person name="Hugenholtz P."/>
            <person name="Kyrpides N.C."/>
            <person name="Klenk H.P."/>
            <person name="Lapidus A."/>
        </authorList>
    </citation>
    <scope>NUCLEOTIDE SEQUENCE [LARGE SCALE GENOMIC DNA]</scope>
    <source>
        <strain evidence="6">ATCC 700542 / DSM 9946 / VI-R2</strain>
        <plasmid evidence="6">Plasmid pMESIL01</plasmid>
    </source>
</reference>
<evidence type="ECO:0008006" key="7">
    <source>
        <dbReference type="Google" id="ProtNLM"/>
    </source>
</evidence>
<sequence>MWKIAVLALTLCAFALSQKTAMQRPDAPPLAAPGAHAVGVRTLQLTDPARARGLTVEVWYPARRAAGAAQPAVYKGVVGSVEFDLPGQALRDAAPEAGKFPLLVYSHGQPGSRYQSAYLMEHLASRGFVVAAIDHTGSLYRDLTQPAYVTSLVDRPLDILFVLGQVPKSLPSADGDTVGLIGYSYGGYSVLGAAGVGIERAGLEQYCQQAGNEGPCFLLPFLAQVEPQRGAQVVRPDPRVKAVFVIAPYGAPWYYGSLPRLEVPLFVAVGEEDDVATYARDGLEVYRRAGSKAKYLLTLAGARHNPFVVCPPEVRANPEDFERCWEPVWDKERLFDLARHFTAAFFQHHLKGEAQAGQYLEPSLPGFRPRAKVGIRLAAFAQ</sequence>
<proteinExistence type="predicted"/>
<dbReference type="OrthoDB" id="9814760at2"/>
<organism evidence="5 6">
    <name type="scientific">Allomeiothermus silvanus (strain ATCC 700542 / DSM 9946 / NBRC 106475 / NCIMB 13440 / VI-R2)</name>
    <name type="common">Thermus silvanus</name>
    <dbReference type="NCBI Taxonomy" id="526227"/>
    <lineage>
        <taxon>Bacteria</taxon>
        <taxon>Thermotogati</taxon>
        <taxon>Deinococcota</taxon>
        <taxon>Deinococci</taxon>
        <taxon>Thermales</taxon>
        <taxon>Thermaceae</taxon>
        <taxon>Allomeiothermus</taxon>
    </lineage>
</organism>
<dbReference type="SUPFAM" id="SSF53474">
    <property type="entry name" value="alpha/beta-Hydrolases"/>
    <property type="match status" value="1"/>
</dbReference>
<dbReference type="KEGG" id="msv:Mesil_3340"/>
<dbReference type="eggNOG" id="COG4188">
    <property type="taxonomic scope" value="Bacteria"/>
</dbReference>
<evidence type="ECO:0000256" key="2">
    <source>
        <dbReference type="ARBA" id="ARBA00022963"/>
    </source>
</evidence>
<dbReference type="Pfam" id="PF03403">
    <property type="entry name" value="PAF-AH_p_II"/>
    <property type="match status" value="1"/>
</dbReference>
<dbReference type="GO" id="GO:0003847">
    <property type="term" value="F:1-alkyl-2-acetylglycerophosphocholine esterase activity"/>
    <property type="evidence" value="ECO:0007669"/>
    <property type="project" value="TreeGrafter"/>
</dbReference>
<accession>D7BIZ8</accession>
<keyword evidence="5" id="KW-0614">Plasmid</keyword>
<evidence type="ECO:0000313" key="6">
    <source>
        <dbReference type="Proteomes" id="UP000001916"/>
    </source>
</evidence>
<feature type="signal peptide" evidence="4">
    <location>
        <begin position="1"/>
        <end position="21"/>
    </location>
</feature>
<keyword evidence="1" id="KW-0378">Hydrolase</keyword>
<dbReference type="PANTHER" id="PTHR10272">
    <property type="entry name" value="PLATELET-ACTIVATING FACTOR ACETYLHYDROLASE"/>
    <property type="match status" value="1"/>
</dbReference>
<keyword evidence="3" id="KW-0443">Lipid metabolism</keyword>